<accession>A0AA40HQT3</accession>
<keyword evidence="4" id="KW-1015">Disulfide bond</keyword>
<proteinExistence type="inferred from homology"/>
<evidence type="ECO:0000256" key="7">
    <source>
        <dbReference type="SAM" id="MobiDB-lite"/>
    </source>
</evidence>
<gene>
    <name evidence="8" type="ORF">QTO34_004763</name>
</gene>
<protein>
    <recommendedName>
        <fullName evidence="6">Hyaluronidase</fullName>
        <ecNumber evidence="6">3.2.1.35</ecNumber>
    </recommendedName>
</protein>
<dbReference type="InterPro" id="IPR017853">
    <property type="entry name" value="GH"/>
</dbReference>
<dbReference type="Gene3D" id="3.20.20.70">
    <property type="entry name" value="Aldolase class I"/>
    <property type="match status" value="2"/>
</dbReference>
<organism evidence="8 9">
    <name type="scientific">Cnephaeus nilssonii</name>
    <name type="common">Northern bat</name>
    <name type="synonym">Eptesicus nilssonii</name>
    <dbReference type="NCBI Taxonomy" id="3371016"/>
    <lineage>
        <taxon>Eukaryota</taxon>
        <taxon>Metazoa</taxon>
        <taxon>Chordata</taxon>
        <taxon>Craniata</taxon>
        <taxon>Vertebrata</taxon>
        <taxon>Euteleostomi</taxon>
        <taxon>Mammalia</taxon>
        <taxon>Eutheria</taxon>
        <taxon>Laurasiatheria</taxon>
        <taxon>Chiroptera</taxon>
        <taxon>Yangochiroptera</taxon>
        <taxon>Vespertilionidae</taxon>
        <taxon>Cnephaeus</taxon>
    </lineage>
</organism>
<evidence type="ECO:0000256" key="4">
    <source>
        <dbReference type="ARBA" id="ARBA00023157"/>
    </source>
</evidence>
<comment type="caution">
    <text evidence="8">The sequence shown here is derived from an EMBL/GenBank/DDBJ whole genome shotgun (WGS) entry which is preliminary data.</text>
</comment>
<dbReference type="SUPFAM" id="SSF51445">
    <property type="entry name" value="(Trans)glycosidases"/>
    <property type="match status" value="1"/>
</dbReference>
<evidence type="ECO:0000256" key="5">
    <source>
        <dbReference type="ARBA" id="ARBA00023295"/>
    </source>
</evidence>
<evidence type="ECO:0000313" key="8">
    <source>
        <dbReference type="EMBL" id="KAK1335181.1"/>
    </source>
</evidence>
<keyword evidence="3 6" id="KW-0378">Hydrolase</keyword>
<dbReference type="PRINTS" id="PR00846">
    <property type="entry name" value="GLHYDRLASE56"/>
</dbReference>
<keyword evidence="5 6" id="KW-0326">Glycosidase</keyword>
<dbReference type="PANTHER" id="PTHR11769:SF20">
    <property type="entry name" value="HYALURONIDASE PH-20"/>
    <property type="match status" value="1"/>
</dbReference>
<comment type="catalytic activity">
    <reaction evidence="1 6">
        <text>Random hydrolysis of (1-&gt;4)-linkages between N-acetyl-beta-D-glucosamine and D-glucuronate residues in hyaluronate.</text>
        <dbReference type="EC" id="3.2.1.35"/>
    </reaction>
</comment>
<evidence type="ECO:0000313" key="9">
    <source>
        <dbReference type="Proteomes" id="UP001177744"/>
    </source>
</evidence>
<evidence type="ECO:0000256" key="6">
    <source>
        <dbReference type="RuleBase" id="RU610713"/>
    </source>
</evidence>
<name>A0AA40HQT3_CNENI</name>
<dbReference type="FunFam" id="3.20.20.70:FF:000065">
    <property type="entry name" value="Hyaluronidase"/>
    <property type="match status" value="1"/>
</dbReference>
<dbReference type="InterPro" id="IPR013785">
    <property type="entry name" value="Aldolase_TIM"/>
</dbReference>
<evidence type="ECO:0000256" key="2">
    <source>
        <dbReference type="ARBA" id="ARBA00008871"/>
    </source>
</evidence>
<dbReference type="GO" id="GO:0005975">
    <property type="term" value="P:carbohydrate metabolic process"/>
    <property type="evidence" value="ECO:0007669"/>
    <property type="project" value="InterPro"/>
</dbReference>
<dbReference type="Proteomes" id="UP001177744">
    <property type="component" value="Unassembled WGS sequence"/>
</dbReference>
<dbReference type="Pfam" id="PF01630">
    <property type="entry name" value="Glyco_hydro_56"/>
    <property type="match status" value="1"/>
</dbReference>
<keyword evidence="9" id="KW-1185">Reference proteome</keyword>
<dbReference type="AlphaFoldDB" id="A0AA40HQT3"/>
<comment type="similarity">
    <text evidence="2 6">Belongs to the glycosyl hydrolase 56 family.</text>
</comment>
<feature type="region of interest" description="Disordered" evidence="7">
    <location>
        <begin position="203"/>
        <end position="243"/>
    </location>
</feature>
<evidence type="ECO:0000256" key="3">
    <source>
        <dbReference type="ARBA" id="ARBA00022801"/>
    </source>
</evidence>
<dbReference type="InterPro" id="IPR018155">
    <property type="entry name" value="Hyaluronidase"/>
</dbReference>
<feature type="compositionally biased region" description="Low complexity" evidence="7">
    <location>
        <begin position="215"/>
        <end position="230"/>
    </location>
</feature>
<dbReference type="GO" id="GO:0030214">
    <property type="term" value="P:hyaluronan catabolic process"/>
    <property type="evidence" value="ECO:0007669"/>
    <property type="project" value="TreeGrafter"/>
</dbReference>
<evidence type="ECO:0000256" key="1">
    <source>
        <dbReference type="ARBA" id="ARBA00000251"/>
    </source>
</evidence>
<sequence>MDHGPWQEAWVSTRRRLPRSRITDPGGGNCTQVKRFVSSELGSYIVNVTRAAEMCSLRLCRNNGRCVRKAWRAPDYLHLNPASYHIEASEDGEFNVKGEASDADLAGMAEKFSCHCYQGYEGLTAETPTLRKDPWGRRKMLVVADCMAAGSSFPPAAIFLWPPTDRSASRIGVPLGVADRAGGRRSDRRVARGKLLLADNWCRQPGRLGPPPRAPAAQLPPDSSPGSHAARPPPAASKPPKRRLGSLLQRSVCAAAQPWCRRLALVAAGNASSASCRPNHHPSHPESRPLCHPLAQSWIPEIYIYTYLAFNVLKMDFPNNFGTIRSDYVFNNRDEETQIQKQKRDQAKGESQEEAFQLLATALMNPKRSASPPTKGLTSASPAWLPSGSSLELPDLLGLAIEEASQALTGPHTLTSPGQSLGFKQIFFRSFVGSNGASQVVFIFLLIPCCFTKDYRATPVLPNIPFLWAWNAPTEPCPKKFNVSIDLSLFSFIGYPQRDAVGQPVILFYVDRLGLYPHIDENGHKEHGGIPQLGDLKAHLTKSAKDIAYYMPKDNLGLAIIDWEEWRPIWARNWKPKDIYRDESVKLVQQQNSTLTLAQATNVAKVNYEKAGREFMLGTLRLGLHLRPKHLWGYYLFPDCYNHHYTKPNYNGTCFDLEKRRNNELNWLWNESTALYPSIYLNTILSSSPLTAPFVRNRVKEAIRVSVVPNENRPLPIFIYARPVFTDDSSKFLNQEDLIHTLGETISLGVSGLIIWGSLNLSQSVAACKKLHDFMDTTLNPYIINITLAAKMCSQVFCQEKGYCTRKNVDSGDYLHLNPMHLTIETDPKGKFKVKGKASVEDLKQFAENFHCSCFPNTNCKTEVNLTHKIIIDVCMMGDICIKTVLNAENEILHSSASLVLFFLFLIFLGNEYSGM</sequence>
<dbReference type="PANTHER" id="PTHR11769">
    <property type="entry name" value="HYALURONIDASE"/>
    <property type="match status" value="1"/>
</dbReference>
<dbReference type="EMBL" id="JAULJE010000014">
    <property type="protein sequence ID" value="KAK1335181.1"/>
    <property type="molecule type" value="Genomic_DNA"/>
</dbReference>
<dbReference type="EC" id="3.2.1.35" evidence="6"/>
<dbReference type="GO" id="GO:0004415">
    <property type="term" value="F:hyalurononglucosaminidase activity"/>
    <property type="evidence" value="ECO:0007669"/>
    <property type="project" value="UniProtKB-UniRule"/>
</dbReference>
<dbReference type="GO" id="GO:0001669">
    <property type="term" value="C:acrosomal vesicle"/>
    <property type="evidence" value="ECO:0007669"/>
    <property type="project" value="TreeGrafter"/>
</dbReference>
<reference evidence="8" key="1">
    <citation type="submission" date="2023-06" db="EMBL/GenBank/DDBJ databases">
        <title>Reference genome for the Northern bat (Eptesicus nilssonii), a most northern bat species.</title>
        <authorList>
            <person name="Laine V.N."/>
            <person name="Pulliainen A.T."/>
            <person name="Lilley T.M."/>
        </authorList>
    </citation>
    <scope>NUCLEOTIDE SEQUENCE</scope>
    <source>
        <strain evidence="8">BLF_Eptnil</strain>
        <tissue evidence="8">Kidney</tissue>
    </source>
</reference>
<dbReference type="PRINTS" id="PR00848">
    <property type="entry name" value="SPERMPH20"/>
</dbReference>